<dbReference type="Pfam" id="PF08818">
    <property type="entry name" value="DUF1801"/>
    <property type="match status" value="1"/>
</dbReference>
<dbReference type="SUPFAM" id="SSF159888">
    <property type="entry name" value="YdhG-like"/>
    <property type="match status" value="1"/>
</dbReference>
<dbReference type="EMBL" id="JARAOX010000184">
    <property type="protein sequence ID" value="MDD9783699.1"/>
    <property type="molecule type" value="Genomic_DNA"/>
</dbReference>
<reference evidence="3 4" key="1">
    <citation type="submission" date="2017-09" db="EMBL/GenBank/DDBJ databases">
        <title>Large-scale bioinformatics analysis of Bacillus genomes uncovers conserved roles of natural products in bacterial physiology.</title>
        <authorList>
            <consortium name="Agbiome Team Llc"/>
            <person name="Bleich R.M."/>
            <person name="Kirk G.J."/>
            <person name="Santa Maria K.C."/>
            <person name="Allen S.E."/>
            <person name="Farag S."/>
            <person name="Shank E.A."/>
            <person name="Bowers A."/>
        </authorList>
    </citation>
    <scope>NUCLEOTIDE SEQUENCE [LARGE SCALE GENOMIC DNA]</scope>
    <source>
        <strain evidence="3 4">AFS003013</strain>
    </source>
</reference>
<dbReference type="EMBL" id="NTYW01000029">
    <property type="protein sequence ID" value="PES34373.1"/>
    <property type="molecule type" value="Genomic_DNA"/>
</dbReference>
<evidence type="ECO:0000313" key="4">
    <source>
        <dbReference type="Proteomes" id="UP000220341"/>
    </source>
</evidence>
<accession>A0A1Q8TVA5</accession>
<evidence type="ECO:0000259" key="1">
    <source>
        <dbReference type="Pfam" id="PF08818"/>
    </source>
</evidence>
<dbReference type="Proteomes" id="UP001213771">
    <property type="component" value="Unassembled WGS sequence"/>
</dbReference>
<feature type="domain" description="YdhG-like" evidence="1">
    <location>
        <begin position="20"/>
        <end position="113"/>
    </location>
</feature>
<dbReference type="AlphaFoldDB" id="A0A1Q8TVA5"/>
<evidence type="ECO:0000313" key="2">
    <source>
        <dbReference type="EMBL" id="MDD9783699.1"/>
    </source>
</evidence>
<dbReference type="RefSeq" id="WP_055992245.1">
    <property type="nucleotide sequence ID" value="NZ_CATKQG010000043.1"/>
</dbReference>
<dbReference type="Gene3D" id="3.90.1150.200">
    <property type="match status" value="1"/>
</dbReference>
<protein>
    <submittedName>
        <fullName evidence="2">DUF1801 domain-containing protein</fullName>
    </submittedName>
</protein>
<comment type="caution">
    <text evidence="3">The sequence shown here is derived from an EMBL/GenBank/DDBJ whole genome shotgun (WGS) entry which is preliminary data.</text>
</comment>
<sequence length="124" mass="14401">MTNTIETVEQYMDQVVPDNRKHDLIQLRNLIIQIVPNAIESIKYGMPYYELNGSLCAFASQKNYMSLYFLNTPILQKNIDSLRDLNVGKGCIRFRNIDQLSITVIQKILEESVEDNLARYNDHC</sequence>
<dbReference type="InterPro" id="IPR014922">
    <property type="entry name" value="YdhG-like"/>
</dbReference>
<evidence type="ECO:0000313" key="3">
    <source>
        <dbReference type="EMBL" id="PES34373.1"/>
    </source>
</evidence>
<dbReference type="Proteomes" id="UP000220341">
    <property type="component" value="Unassembled WGS sequence"/>
</dbReference>
<organism evidence="3 4">
    <name type="scientific">Priestia megaterium</name>
    <name type="common">Bacillus megaterium</name>
    <dbReference type="NCBI Taxonomy" id="1404"/>
    <lineage>
        <taxon>Bacteria</taxon>
        <taxon>Bacillati</taxon>
        <taxon>Bacillota</taxon>
        <taxon>Bacilli</taxon>
        <taxon>Bacillales</taxon>
        <taxon>Bacillaceae</taxon>
        <taxon>Priestia</taxon>
    </lineage>
</organism>
<reference evidence="2 5" key="2">
    <citation type="submission" date="2023-02" db="EMBL/GenBank/DDBJ databases">
        <authorList>
            <person name="Olszewska D."/>
        </authorList>
    </citation>
    <scope>NUCLEOTIDE SEQUENCE [LARGE SCALE GENOMIC DNA]</scope>
    <source>
        <strain evidence="2 5">FDU301</strain>
    </source>
</reference>
<gene>
    <name evidence="3" type="ORF">CN497_20390</name>
    <name evidence="2" type="ORF">PVE99_15075</name>
</gene>
<evidence type="ECO:0000313" key="5">
    <source>
        <dbReference type="Proteomes" id="UP001213771"/>
    </source>
</evidence>
<name>A0A1Q8TVA5_PRIMG</name>
<proteinExistence type="predicted"/>